<sequence>MTSTASPNSSDPDGVLQPVPPGYHGLRSLPRNHHPQPSGPQTDPFQPQQQQHTHPAGATGAGLSGPLTLPTHQSPHQSAQDSPSQSRQSTASQARAASLQQRRGRHSAAPRTSSGANARGSPATLAARLAALPRNSPQGCDPPGGVGAMGCHGLTSPSGGWAGLLQNSWEQIKQWGAQHRASLHLEVTPITLNDQNGSSSIALGSDPLAHGLHTGQQQTQRRRLPRMGSRQATAVATIAAALGSAYYTRPDGSHFAAFVAKYLKRFAGPSAGRALAAIPWLQTKWGIGFRLWNCYFFSIARYHTFWFLGVYARWVPMPNPTRFIPKWLPGPVASISRTLTATLDGLATWQHALGHMMSQSSQFLQQQTSSAPALWFGACSLLQLLLIATILLASACARWPLLPASVRYEYLTWRGLDRRGMPGLMRSTAALLLSVLVEDDAADLTQTIVVLFVLRPAFGTHLAGHLVAVYLSGGWVCNWLASYLMPNRFLGLGFRSHGTLPGNLAVLAASCVALPRQAYVTLPASLYQTAELHAPGLLLIILAKEGAQAVFNRQLRRMWPIWTMACMYGVGYVYVMQPHSAWAIGLGRQWWA</sequence>
<proteinExistence type="predicted"/>
<organism evidence="3 4">
    <name type="scientific">Apatococcus fuscideae</name>
    <dbReference type="NCBI Taxonomy" id="2026836"/>
    <lineage>
        <taxon>Eukaryota</taxon>
        <taxon>Viridiplantae</taxon>
        <taxon>Chlorophyta</taxon>
        <taxon>core chlorophytes</taxon>
        <taxon>Trebouxiophyceae</taxon>
        <taxon>Chlorellales</taxon>
        <taxon>Chlorellaceae</taxon>
        <taxon>Apatococcus</taxon>
    </lineage>
</organism>
<feature type="compositionally biased region" description="Low complexity" evidence="1">
    <location>
        <begin position="40"/>
        <end position="55"/>
    </location>
</feature>
<feature type="compositionally biased region" description="Polar residues" evidence="1">
    <location>
        <begin position="70"/>
        <end position="83"/>
    </location>
</feature>
<dbReference type="Proteomes" id="UP001485043">
    <property type="component" value="Unassembled WGS sequence"/>
</dbReference>
<keyword evidence="4" id="KW-1185">Reference proteome</keyword>
<reference evidence="3 4" key="1">
    <citation type="journal article" date="2024" name="Nat. Commun.">
        <title>Phylogenomics reveals the evolutionary origins of lichenization in chlorophyte algae.</title>
        <authorList>
            <person name="Puginier C."/>
            <person name="Libourel C."/>
            <person name="Otte J."/>
            <person name="Skaloud P."/>
            <person name="Haon M."/>
            <person name="Grisel S."/>
            <person name="Petersen M."/>
            <person name="Berrin J.G."/>
            <person name="Delaux P.M."/>
            <person name="Dal Grande F."/>
            <person name="Keller J."/>
        </authorList>
    </citation>
    <scope>NUCLEOTIDE SEQUENCE [LARGE SCALE GENOMIC DNA]</scope>
    <source>
        <strain evidence="3 4">SAG 2523</strain>
    </source>
</reference>
<accession>A0AAW1TAP6</accession>
<feature type="transmembrane region" description="Helical" evidence="2">
    <location>
        <begin position="373"/>
        <end position="399"/>
    </location>
</feature>
<dbReference type="AlphaFoldDB" id="A0AAW1TAP6"/>
<gene>
    <name evidence="3" type="ORF">WJX84_004249</name>
</gene>
<evidence type="ECO:0000256" key="2">
    <source>
        <dbReference type="SAM" id="Phobius"/>
    </source>
</evidence>
<comment type="caution">
    <text evidence="3">The sequence shown here is derived from an EMBL/GenBank/DDBJ whole genome shotgun (WGS) entry which is preliminary data.</text>
</comment>
<keyword evidence="2" id="KW-1133">Transmembrane helix</keyword>
<evidence type="ECO:0000256" key="1">
    <source>
        <dbReference type="SAM" id="MobiDB-lite"/>
    </source>
</evidence>
<keyword evidence="2" id="KW-0812">Transmembrane</keyword>
<feature type="region of interest" description="Disordered" evidence="1">
    <location>
        <begin position="1"/>
        <end position="121"/>
    </location>
</feature>
<name>A0AAW1TAP6_9CHLO</name>
<evidence type="ECO:0000313" key="3">
    <source>
        <dbReference type="EMBL" id="KAK9866016.1"/>
    </source>
</evidence>
<feature type="compositionally biased region" description="Polar residues" evidence="1">
    <location>
        <begin position="1"/>
        <end position="11"/>
    </location>
</feature>
<evidence type="ECO:0000313" key="4">
    <source>
        <dbReference type="Proteomes" id="UP001485043"/>
    </source>
</evidence>
<protein>
    <recommendedName>
        <fullName evidence="5">GPI mannosyltransferase 2</fullName>
    </recommendedName>
</protein>
<keyword evidence="2" id="KW-0472">Membrane</keyword>
<evidence type="ECO:0008006" key="5">
    <source>
        <dbReference type="Google" id="ProtNLM"/>
    </source>
</evidence>
<dbReference type="EMBL" id="JALJOV010000197">
    <property type="protein sequence ID" value="KAK9866016.1"/>
    <property type="molecule type" value="Genomic_DNA"/>
</dbReference>
<feature type="transmembrane region" description="Helical" evidence="2">
    <location>
        <begin position="558"/>
        <end position="575"/>
    </location>
</feature>
<feature type="compositionally biased region" description="Low complexity" evidence="1">
    <location>
        <begin position="84"/>
        <end position="101"/>
    </location>
</feature>